<gene>
    <name evidence="2" type="ORF">FH607_017595</name>
</gene>
<dbReference type="PANTHER" id="PTHR47751:SF1">
    <property type="entry name" value="SUPERFAMILY HYDROLASE, PUTATIVE (AFU_ORTHOLOGUE AFUA_2G16580)-RELATED"/>
    <property type="match status" value="1"/>
</dbReference>
<dbReference type="Gene3D" id="1.10.10.800">
    <property type="match status" value="1"/>
</dbReference>
<dbReference type="EMBL" id="VDLY02000011">
    <property type="protein sequence ID" value="KAB8163761.1"/>
    <property type="molecule type" value="Genomic_DNA"/>
</dbReference>
<accession>A0A5N6A535</accession>
<dbReference type="InterPro" id="IPR051411">
    <property type="entry name" value="Polyketide_trans_af380"/>
</dbReference>
<dbReference type="SUPFAM" id="SSF53474">
    <property type="entry name" value="alpha/beta-Hydrolases"/>
    <property type="match status" value="1"/>
</dbReference>
<dbReference type="PANTHER" id="PTHR47751">
    <property type="entry name" value="SUPERFAMILY HYDROLASE, PUTATIVE (AFU_ORTHOLOGUE AFUA_2G16580)-RELATED"/>
    <property type="match status" value="1"/>
</dbReference>
<dbReference type="InterPro" id="IPR029058">
    <property type="entry name" value="AB_hydrolase_fold"/>
</dbReference>
<dbReference type="GO" id="GO:0016787">
    <property type="term" value="F:hydrolase activity"/>
    <property type="evidence" value="ECO:0007669"/>
    <property type="project" value="UniProtKB-KW"/>
</dbReference>
<organism evidence="2 3">
    <name type="scientific">Streptomyces mimosae</name>
    <dbReference type="NCBI Taxonomy" id="2586635"/>
    <lineage>
        <taxon>Bacteria</taxon>
        <taxon>Bacillati</taxon>
        <taxon>Actinomycetota</taxon>
        <taxon>Actinomycetes</taxon>
        <taxon>Kitasatosporales</taxon>
        <taxon>Streptomycetaceae</taxon>
        <taxon>Streptomyces</taxon>
    </lineage>
</organism>
<name>A0A5N6A535_9ACTN</name>
<dbReference type="OrthoDB" id="9805123at2"/>
<dbReference type="Gene3D" id="3.40.50.1820">
    <property type="entry name" value="alpha/beta hydrolase"/>
    <property type="match status" value="1"/>
</dbReference>
<feature type="domain" description="Dienelactone hydrolase" evidence="1">
    <location>
        <begin position="34"/>
        <end position="143"/>
    </location>
</feature>
<evidence type="ECO:0000259" key="1">
    <source>
        <dbReference type="Pfam" id="PF01738"/>
    </source>
</evidence>
<keyword evidence="3" id="KW-1185">Reference proteome</keyword>
<dbReference type="Pfam" id="PF01738">
    <property type="entry name" value="DLH"/>
    <property type="match status" value="1"/>
</dbReference>
<protein>
    <submittedName>
        <fullName evidence="2">Alpha/beta hydrolase</fullName>
    </submittedName>
</protein>
<reference evidence="2" key="1">
    <citation type="submission" date="2019-10" db="EMBL/GenBank/DDBJ databases">
        <title>Nonomuraea sp. nov., isolated from Phyllanthus amarus.</title>
        <authorList>
            <person name="Klykleung N."/>
            <person name="Tanasupawat S."/>
        </authorList>
    </citation>
    <scope>NUCLEOTIDE SEQUENCE [LARGE SCALE GENOMIC DNA]</scope>
    <source>
        <strain evidence="2">3MP-10</strain>
    </source>
</reference>
<dbReference type="AlphaFoldDB" id="A0A5N6A535"/>
<dbReference type="RefSeq" id="WP_139669633.1">
    <property type="nucleotide sequence ID" value="NZ_VDLY02000011.1"/>
</dbReference>
<dbReference type="Proteomes" id="UP000314251">
    <property type="component" value="Unassembled WGS sequence"/>
</dbReference>
<keyword evidence="2" id="KW-0378">Hydrolase</keyword>
<dbReference type="InterPro" id="IPR002925">
    <property type="entry name" value="Dienelactn_hydro"/>
</dbReference>
<sequence>MTERTERVSFRSPGMDWDLAGILHFPADFDENGSYPAIVSVHPIGSCKEQTAGNVYAKALAEAGYVVLVFDASYQGESGGQPRLVEDPTQRVEDVRVAVDHLMTLPYVDADRIGGIGVCGGGGYVINATMTDRRIKAVTSITGVNFGRLSRESFGGYDPIGALEQMAAQRTAEARGADPRVDNLLPASVEAGREAGLTDIDVLEATDYYKTGRGQSAGGATSAVLSRRAAAIGWDAFFDAEQLLTRPLLVVIGDKPGGFGAYRDGQEIYGRAASKDKRLLVVEDTSHYDLYDRPEPTRRAIEAATEFFGTHL</sequence>
<evidence type="ECO:0000313" key="3">
    <source>
        <dbReference type="Proteomes" id="UP000314251"/>
    </source>
</evidence>
<evidence type="ECO:0000313" key="2">
    <source>
        <dbReference type="EMBL" id="KAB8163761.1"/>
    </source>
</evidence>
<proteinExistence type="predicted"/>
<comment type="caution">
    <text evidence="2">The sequence shown here is derived from an EMBL/GenBank/DDBJ whole genome shotgun (WGS) entry which is preliminary data.</text>
</comment>